<accession>A0ABW0MFJ9</accession>
<feature type="domain" description="TonB-dependent receptor plug" evidence="15">
    <location>
        <begin position="58"/>
        <end position="163"/>
    </location>
</feature>
<feature type="signal peptide" evidence="13">
    <location>
        <begin position="1"/>
        <end position="27"/>
    </location>
</feature>
<dbReference type="Pfam" id="PF00593">
    <property type="entry name" value="TonB_dep_Rec_b-barrel"/>
    <property type="match status" value="1"/>
</dbReference>
<dbReference type="PROSITE" id="PS52016">
    <property type="entry name" value="TONB_DEPENDENT_REC_3"/>
    <property type="match status" value="1"/>
</dbReference>
<dbReference type="Proteomes" id="UP001596101">
    <property type="component" value="Unassembled WGS sequence"/>
</dbReference>
<feature type="chain" id="PRO_5046006816" evidence="13">
    <location>
        <begin position="28"/>
        <end position="748"/>
    </location>
</feature>
<keyword evidence="4" id="KW-0410">Iron transport</keyword>
<evidence type="ECO:0000256" key="12">
    <source>
        <dbReference type="RuleBase" id="RU003357"/>
    </source>
</evidence>
<comment type="similarity">
    <text evidence="11 12">Belongs to the TonB-dependent receptor family.</text>
</comment>
<evidence type="ECO:0000256" key="8">
    <source>
        <dbReference type="ARBA" id="ARBA00023077"/>
    </source>
</evidence>
<evidence type="ECO:0000256" key="3">
    <source>
        <dbReference type="ARBA" id="ARBA00022452"/>
    </source>
</evidence>
<keyword evidence="16" id="KW-0675">Receptor</keyword>
<keyword evidence="9 11" id="KW-0472">Membrane</keyword>
<dbReference type="InterPro" id="IPR012910">
    <property type="entry name" value="Plug_dom"/>
</dbReference>
<keyword evidence="2 11" id="KW-0813">Transport</keyword>
<evidence type="ECO:0000313" key="16">
    <source>
        <dbReference type="EMBL" id="MFC5476999.1"/>
    </source>
</evidence>
<dbReference type="PANTHER" id="PTHR32552">
    <property type="entry name" value="FERRICHROME IRON RECEPTOR-RELATED"/>
    <property type="match status" value="1"/>
</dbReference>
<reference evidence="17" key="1">
    <citation type="journal article" date="2019" name="Int. J. Syst. Evol. Microbiol.">
        <title>The Global Catalogue of Microorganisms (GCM) 10K type strain sequencing project: providing services to taxonomists for standard genome sequencing and annotation.</title>
        <authorList>
            <consortium name="The Broad Institute Genomics Platform"/>
            <consortium name="The Broad Institute Genome Sequencing Center for Infectious Disease"/>
            <person name="Wu L."/>
            <person name="Ma J."/>
        </authorList>
    </citation>
    <scope>NUCLEOTIDE SEQUENCE [LARGE SCALE GENOMIC DNA]</scope>
    <source>
        <strain evidence="17">CCUG 43111</strain>
    </source>
</reference>
<keyword evidence="5 11" id="KW-0812">Transmembrane</keyword>
<protein>
    <submittedName>
        <fullName evidence="16">TonB-dependent receptor</fullName>
    </submittedName>
</protein>
<keyword evidence="7" id="KW-0406">Ion transport</keyword>
<keyword evidence="6" id="KW-0408">Iron</keyword>
<keyword evidence="10 11" id="KW-0998">Cell outer membrane</keyword>
<dbReference type="Pfam" id="PF07715">
    <property type="entry name" value="Plug"/>
    <property type="match status" value="1"/>
</dbReference>
<keyword evidence="3 11" id="KW-1134">Transmembrane beta strand</keyword>
<dbReference type="InterPro" id="IPR036942">
    <property type="entry name" value="Beta-barrel_TonB_sf"/>
</dbReference>
<dbReference type="EMBL" id="JBHSMR010000001">
    <property type="protein sequence ID" value="MFC5476999.1"/>
    <property type="molecule type" value="Genomic_DNA"/>
</dbReference>
<evidence type="ECO:0000256" key="6">
    <source>
        <dbReference type="ARBA" id="ARBA00023004"/>
    </source>
</evidence>
<evidence type="ECO:0000256" key="7">
    <source>
        <dbReference type="ARBA" id="ARBA00023065"/>
    </source>
</evidence>
<dbReference type="PANTHER" id="PTHR32552:SF81">
    <property type="entry name" value="TONB-DEPENDENT OUTER MEMBRANE RECEPTOR"/>
    <property type="match status" value="1"/>
</dbReference>
<comment type="caution">
    <text evidence="16">The sequence shown here is derived from an EMBL/GenBank/DDBJ whole genome shotgun (WGS) entry which is preliminary data.</text>
</comment>
<evidence type="ECO:0000313" key="17">
    <source>
        <dbReference type="Proteomes" id="UP001596101"/>
    </source>
</evidence>
<gene>
    <name evidence="16" type="ORF">ACFPQ5_02265</name>
</gene>
<evidence type="ECO:0000256" key="10">
    <source>
        <dbReference type="ARBA" id="ARBA00023237"/>
    </source>
</evidence>
<name>A0ABW0MFJ9_9BURK</name>
<evidence type="ECO:0000256" key="11">
    <source>
        <dbReference type="PROSITE-ProRule" id="PRU01360"/>
    </source>
</evidence>
<dbReference type="InterPro" id="IPR039426">
    <property type="entry name" value="TonB-dep_rcpt-like"/>
</dbReference>
<evidence type="ECO:0000256" key="1">
    <source>
        <dbReference type="ARBA" id="ARBA00004571"/>
    </source>
</evidence>
<dbReference type="PROSITE" id="PS51257">
    <property type="entry name" value="PROKAR_LIPOPROTEIN"/>
    <property type="match status" value="1"/>
</dbReference>
<evidence type="ECO:0000259" key="14">
    <source>
        <dbReference type="Pfam" id="PF00593"/>
    </source>
</evidence>
<evidence type="ECO:0000256" key="13">
    <source>
        <dbReference type="SAM" id="SignalP"/>
    </source>
</evidence>
<evidence type="ECO:0000259" key="15">
    <source>
        <dbReference type="Pfam" id="PF07715"/>
    </source>
</evidence>
<keyword evidence="8 12" id="KW-0798">TonB box</keyword>
<dbReference type="Gene3D" id="2.40.170.20">
    <property type="entry name" value="TonB-dependent receptor, beta-barrel domain"/>
    <property type="match status" value="1"/>
</dbReference>
<keyword evidence="17" id="KW-1185">Reference proteome</keyword>
<evidence type="ECO:0000256" key="4">
    <source>
        <dbReference type="ARBA" id="ARBA00022496"/>
    </source>
</evidence>
<sequence length="748" mass="80771">MSNRQVRSNLTPLALAVAGCVWGAAAAAQEAPVAPSTGAEGQIQEVVVTAQRNASAESKTPVAMSVIGGEALAGAGLDRPSDIGARLPGVAIDGAADGLRITIRGVSNADATEKGEPSAAFMLDGVYIARPHGQNIDFLDVERIEVLRGPQGTLYGRNTTAGVVNVISKAPTARFEGAAGAEMGNHGSRRANAMINVPVTDGIALRAAVSSNRRDSLLRNEQGTPHTLGLDRNADAGRLSAKFALGQSASLLLRLDRTVQRDNNDVIVPDTNFYEGIETGNPTPFDASTAKRLTNAFVPPNMLPEQGHSRRESTGLGAEFSWDLGPATLHYLGSHRRFDHDFLVNYYYRIMPGFALGVRQDFEGRYEQDSHELRLATNGKGPVSAQAGVYWFREEMAQLASFRDLELIGLPSYYVFPSDPVTSYSRALFGQMTWSATERLRFTLGARRTEDRKSRYGSTNLQQQAVFNPATDIALPNAASLATSKTTWRIGADFDVNPSTMVYATVSTGYKAGGFNDGCVAGPACPAFIAVPEDTLVYRPETLTSYELGLKSRFWDKRASLNLSAFRYAYDNLQLSGVAMVQGVPRFVTSNAGAASVKGLEIEGAVKPVPQGRLSYTLALLDAHYLAYSPDGVHSWAGYKLDRAPRAVFTLGYQHAFALRDGQLSAGVFARRSSDWAIGVPSQLLRYTVPSRTQTDLSLGYQPAQSPWSVLLRVKNLENKVEPVNIDSFGMTVPSAPRAVALRVDYRF</sequence>
<dbReference type="InterPro" id="IPR000531">
    <property type="entry name" value="Beta-barrel_TonB"/>
</dbReference>
<dbReference type="RefSeq" id="WP_379751487.1">
    <property type="nucleotide sequence ID" value="NZ_JBHSMR010000001.1"/>
</dbReference>
<dbReference type="CDD" id="cd01347">
    <property type="entry name" value="ligand_gated_channel"/>
    <property type="match status" value="1"/>
</dbReference>
<evidence type="ECO:0000256" key="2">
    <source>
        <dbReference type="ARBA" id="ARBA00022448"/>
    </source>
</evidence>
<dbReference type="SUPFAM" id="SSF56935">
    <property type="entry name" value="Porins"/>
    <property type="match status" value="1"/>
</dbReference>
<feature type="domain" description="TonB-dependent receptor-like beta-barrel" evidence="14">
    <location>
        <begin position="272"/>
        <end position="717"/>
    </location>
</feature>
<organism evidence="16 17">
    <name type="scientific">Massilia suwonensis</name>
    <dbReference type="NCBI Taxonomy" id="648895"/>
    <lineage>
        <taxon>Bacteria</taxon>
        <taxon>Pseudomonadati</taxon>
        <taxon>Pseudomonadota</taxon>
        <taxon>Betaproteobacteria</taxon>
        <taxon>Burkholderiales</taxon>
        <taxon>Oxalobacteraceae</taxon>
        <taxon>Telluria group</taxon>
        <taxon>Massilia</taxon>
    </lineage>
</organism>
<comment type="subcellular location">
    <subcellularLocation>
        <location evidence="1 11">Cell outer membrane</location>
        <topology evidence="1 11">Multi-pass membrane protein</topology>
    </subcellularLocation>
</comment>
<evidence type="ECO:0000256" key="5">
    <source>
        <dbReference type="ARBA" id="ARBA00022692"/>
    </source>
</evidence>
<keyword evidence="13" id="KW-0732">Signal</keyword>
<evidence type="ECO:0000256" key="9">
    <source>
        <dbReference type="ARBA" id="ARBA00023136"/>
    </source>
</evidence>
<proteinExistence type="inferred from homology"/>